<dbReference type="SMART" id="SM00530">
    <property type="entry name" value="HTH_XRE"/>
    <property type="match status" value="1"/>
</dbReference>
<dbReference type="InterPro" id="IPR010982">
    <property type="entry name" value="Lambda_DNA-bd_dom_sf"/>
</dbReference>
<dbReference type="PROSITE" id="PS50943">
    <property type="entry name" value="HTH_CROC1"/>
    <property type="match status" value="1"/>
</dbReference>
<dbReference type="Proteomes" id="UP000537260">
    <property type="component" value="Unassembled WGS sequence"/>
</dbReference>
<name>A0A7Z0EFZ4_9MICO</name>
<dbReference type="RefSeq" id="WP_179579118.1">
    <property type="nucleotide sequence ID" value="NZ_JACCFM010000001.1"/>
</dbReference>
<dbReference type="SUPFAM" id="SSF51182">
    <property type="entry name" value="RmlC-like cupins"/>
    <property type="match status" value="1"/>
</dbReference>
<dbReference type="Gene3D" id="2.60.120.10">
    <property type="entry name" value="Jelly Rolls"/>
    <property type="match status" value="1"/>
</dbReference>
<keyword evidence="1" id="KW-0238">DNA-binding</keyword>
<dbReference type="Pfam" id="PF01381">
    <property type="entry name" value="HTH_3"/>
    <property type="match status" value="1"/>
</dbReference>
<dbReference type="GO" id="GO:0003700">
    <property type="term" value="F:DNA-binding transcription factor activity"/>
    <property type="evidence" value="ECO:0007669"/>
    <property type="project" value="TreeGrafter"/>
</dbReference>
<dbReference type="Gene3D" id="1.10.260.40">
    <property type="entry name" value="lambda repressor-like DNA-binding domains"/>
    <property type="match status" value="1"/>
</dbReference>
<dbReference type="EMBL" id="JACCFM010000001">
    <property type="protein sequence ID" value="NYJ20515.1"/>
    <property type="molecule type" value="Genomic_DNA"/>
</dbReference>
<dbReference type="InterPro" id="IPR013096">
    <property type="entry name" value="Cupin_2"/>
</dbReference>
<evidence type="ECO:0000256" key="1">
    <source>
        <dbReference type="ARBA" id="ARBA00023125"/>
    </source>
</evidence>
<dbReference type="Pfam" id="PF07883">
    <property type="entry name" value="Cupin_2"/>
    <property type="match status" value="1"/>
</dbReference>
<dbReference type="PANTHER" id="PTHR46797:SF2">
    <property type="entry name" value="TRANSCRIPTIONAL REGULATOR"/>
    <property type="match status" value="1"/>
</dbReference>
<dbReference type="InterPro" id="IPR050807">
    <property type="entry name" value="TransReg_Diox_bact_type"/>
</dbReference>
<accession>A0A7Z0EFZ4</accession>
<proteinExistence type="predicted"/>
<sequence>MTEVEVHLGRRIAEFRELRGLTLRGLAANAGVSSSFLSQLENSRASASISSMRKISEALGVSVADLLGSHNGHARGVVRAQDRPEYPSGAGSTKFVIAQPPMRNLEIYKGVFEPGGSTGDDLYSHGKSQEIFIVLHGTVELSLGTEVIRMNADDSIEYLSSVPHRVINVGDGQAEVMWVTSPPTA</sequence>
<dbReference type="InterPro" id="IPR011051">
    <property type="entry name" value="RmlC_Cupin_sf"/>
</dbReference>
<dbReference type="CDD" id="cd00093">
    <property type="entry name" value="HTH_XRE"/>
    <property type="match status" value="1"/>
</dbReference>
<dbReference type="InterPro" id="IPR001387">
    <property type="entry name" value="Cro/C1-type_HTH"/>
</dbReference>
<dbReference type="GO" id="GO:0005829">
    <property type="term" value="C:cytosol"/>
    <property type="evidence" value="ECO:0007669"/>
    <property type="project" value="TreeGrafter"/>
</dbReference>
<gene>
    <name evidence="3" type="ORF">HNR05_002306</name>
</gene>
<evidence type="ECO:0000313" key="4">
    <source>
        <dbReference type="Proteomes" id="UP000537260"/>
    </source>
</evidence>
<dbReference type="PANTHER" id="PTHR46797">
    <property type="entry name" value="HTH-TYPE TRANSCRIPTIONAL REGULATOR"/>
    <property type="match status" value="1"/>
</dbReference>
<reference evidence="3 4" key="1">
    <citation type="submission" date="2020-07" db="EMBL/GenBank/DDBJ databases">
        <title>Sequencing the genomes of 1000 actinobacteria strains.</title>
        <authorList>
            <person name="Klenk H.-P."/>
        </authorList>
    </citation>
    <scope>NUCLEOTIDE SEQUENCE [LARGE SCALE GENOMIC DNA]</scope>
    <source>
        <strain evidence="3 4">LI1</strain>
    </source>
</reference>
<dbReference type="GO" id="GO:0003677">
    <property type="term" value="F:DNA binding"/>
    <property type="evidence" value="ECO:0007669"/>
    <property type="project" value="UniProtKB-KW"/>
</dbReference>
<keyword evidence="4" id="KW-1185">Reference proteome</keyword>
<comment type="caution">
    <text evidence="3">The sequence shown here is derived from an EMBL/GenBank/DDBJ whole genome shotgun (WGS) entry which is preliminary data.</text>
</comment>
<evidence type="ECO:0000259" key="2">
    <source>
        <dbReference type="PROSITE" id="PS50943"/>
    </source>
</evidence>
<dbReference type="CDD" id="cd02209">
    <property type="entry name" value="cupin_XRE_C"/>
    <property type="match status" value="1"/>
</dbReference>
<feature type="domain" description="HTH cro/C1-type" evidence="2">
    <location>
        <begin position="12"/>
        <end position="66"/>
    </location>
</feature>
<evidence type="ECO:0000313" key="3">
    <source>
        <dbReference type="EMBL" id="NYJ20515.1"/>
    </source>
</evidence>
<protein>
    <submittedName>
        <fullName evidence="3">Transcriptional regulator with XRE-family HTH domain</fullName>
    </submittedName>
</protein>
<dbReference type="InterPro" id="IPR014710">
    <property type="entry name" value="RmlC-like_jellyroll"/>
</dbReference>
<organism evidence="3 4">
    <name type="scientific">Glaciibacter psychrotolerans</name>
    <dbReference type="NCBI Taxonomy" id="670054"/>
    <lineage>
        <taxon>Bacteria</taxon>
        <taxon>Bacillati</taxon>
        <taxon>Actinomycetota</taxon>
        <taxon>Actinomycetes</taxon>
        <taxon>Micrococcales</taxon>
        <taxon>Microbacteriaceae</taxon>
        <taxon>Glaciibacter</taxon>
    </lineage>
</organism>
<dbReference type="AlphaFoldDB" id="A0A7Z0EFZ4"/>